<keyword evidence="3" id="KW-0472">Membrane</keyword>
<dbReference type="eggNOG" id="ENOG502RYHW">
    <property type="taxonomic scope" value="Eukaryota"/>
</dbReference>
<proteinExistence type="predicted"/>
<dbReference type="HOGENOM" id="CLU_1104887_0_0_1"/>
<feature type="region of interest" description="Disordered" evidence="2">
    <location>
        <begin position="90"/>
        <end position="115"/>
    </location>
</feature>
<dbReference type="PANTHER" id="PTHR23037:SF28">
    <property type="entry name" value="ERYTHROPOIETIN RECEPTOR"/>
    <property type="match status" value="1"/>
</dbReference>
<reference evidence="5" key="1">
    <citation type="submission" date="2011-10" db="EMBL/GenBank/DDBJ databases">
        <authorList>
            <consortium name="Soft-shell Turtle Genome Consortium"/>
        </authorList>
    </citation>
    <scope>NUCLEOTIDE SEQUENCE [LARGE SCALE GENOMIC DNA]</scope>
    <source>
        <strain evidence="5">Daiwa-1</strain>
    </source>
</reference>
<accession>K7FUB1</accession>
<keyword evidence="5" id="KW-1185">Reference proteome</keyword>
<dbReference type="PANTHER" id="PTHR23037">
    <property type="entry name" value="CYTOKINE RECEPTOR"/>
    <property type="match status" value="1"/>
</dbReference>
<dbReference type="Proteomes" id="UP000007267">
    <property type="component" value="Unassembled WGS sequence"/>
</dbReference>
<evidence type="ECO:0000256" key="2">
    <source>
        <dbReference type="SAM" id="MobiDB-lite"/>
    </source>
</evidence>
<evidence type="ECO:0008006" key="6">
    <source>
        <dbReference type="Google" id="ProtNLM"/>
    </source>
</evidence>
<dbReference type="EMBL" id="AGCU01098508">
    <property type="status" value="NOT_ANNOTATED_CDS"/>
    <property type="molecule type" value="Genomic_DNA"/>
</dbReference>
<name>K7FUB1_PELSI</name>
<dbReference type="GeneTree" id="ENSGT00940000160315"/>
<feature type="region of interest" description="Disordered" evidence="2">
    <location>
        <begin position="140"/>
        <end position="165"/>
    </location>
</feature>
<evidence type="ECO:0000313" key="5">
    <source>
        <dbReference type="Proteomes" id="UP000007267"/>
    </source>
</evidence>
<evidence type="ECO:0000313" key="4">
    <source>
        <dbReference type="Ensembl" id="ENSPSIP00000011621.1"/>
    </source>
</evidence>
<reference evidence="4" key="4">
    <citation type="submission" date="2025-09" db="UniProtKB">
        <authorList>
            <consortium name="Ensembl"/>
        </authorList>
    </citation>
    <scope>IDENTIFICATION</scope>
</reference>
<sequence length="252" mass="27410">TDLDPLILSLSLILVLILVLLALFALLTHRRFLKKKMWPVIPSPEPKFEGLFTLYKGNFQLWLGQRNAYLWWSRNPGYMEEQPSLLEVLSEDSKGEGPVPPLPPKAQDSVPAAPPELPPDDYLVLDEQLMLCSPPTCGGAGTQSGADSAALPTRGQELGLPGAEAEPVVEERVSSSSSFEYTLFDPSSELLAPCERRPPPPLKYSYLLVSDSGISADYAPLAAGTDQPNLYTNLCQEGRQAQLLPAGYVACS</sequence>
<protein>
    <recommendedName>
        <fullName evidence="6">Erythropoietin receptor</fullName>
    </recommendedName>
</protein>
<dbReference type="Ensembl" id="ENSPSIT00000011678.1">
    <property type="protein sequence ID" value="ENSPSIP00000011621.1"/>
    <property type="gene ID" value="ENSPSIG00000010485.1"/>
</dbReference>
<dbReference type="EMBL" id="AGCU01098507">
    <property type="status" value="NOT_ANNOTATED_CDS"/>
    <property type="molecule type" value="Genomic_DNA"/>
</dbReference>
<keyword evidence="3" id="KW-1133">Transmembrane helix</keyword>
<evidence type="ECO:0000256" key="3">
    <source>
        <dbReference type="SAM" id="Phobius"/>
    </source>
</evidence>
<keyword evidence="3" id="KW-0812">Transmembrane</keyword>
<organism evidence="4 5">
    <name type="scientific">Pelodiscus sinensis</name>
    <name type="common">Chinese softshell turtle</name>
    <name type="synonym">Trionyx sinensis</name>
    <dbReference type="NCBI Taxonomy" id="13735"/>
    <lineage>
        <taxon>Eukaryota</taxon>
        <taxon>Metazoa</taxon>
        <taxon>Chordata</taxon>
        <taxon>Craniata</taxon>
        <taxon>Vertebrata</taxon>
        <taxon>Euteleostomi</taxon>
        <taxon>Archelosauria</taxon>
        <taxon>Testudinata</taxon>
        <taxon>Testudines</taxon>
        <taxon>Cryptodira</taxon>
        <taxon>Trionychia</taxon>
        <taxon>Trionychidae</taxon>
        <taxon>Pelodiscus</taxon>
    </lineage>
</organism>
<keyword evidence="1" id="KW-1015">Disulfide bond</keyword>
<reference evidence="4" key="3">
    <citation type="submission" date="2025-08" db="UniProtKB">
        <authorList>
            <consortium name="Ensembl"/>
        </authorList>
    </citation>
    <scope>IDENTIFICATION</scope>
</reference>
<dbReference type="GO" id="GO:0009897">
    <property type="term" value="C:external side of plasma membrane"/>
    <property type="evidence" value="ECO:0007669"/>
    <property type="project" value="TreeGrafter"/>
</dbReference>
<dbReference type="GO" id="GO:0004896">
    <property type="term" value="F:cytokine receptor activity"/>
    <property type="evidence" value="ECO:0007669"/>
    <property type="project" value="TreeGrafter"/>
</dbReference>
<reference evidence="5" key="2">
    <citation type="journal article" date="2013" name="Nat. Genet.">
        <title>The draft genomes of soft-shell turtle and green sea turtle yield insights into the development and evolution of the turtle-specific body plan.</title>
        <authorList>
            <person name="Wang Z."/>
            <person name="Pascual-Anaya J."/>
            <person name="Zadissa A."/>
            <person name="Li W."/>
            <person name="Niimura Y."/>
            <person name="Huang Z."/>
            <person name="Li C."/>
            <person name="White S."/>
            <person name="Xiong Z."/>
            <person name="Fang D."/>
            <person name="Wang B."/>
            <person name="Ming Y."/>
            <person name="Chen Y."/>
            <person name="Zheng Y."/>
            <person name="Kuraku S."/>
            <person name="Pignatelli M."/>
            <person name="Herrero J."/>
            <person name="Beal K."/>
            <person name="Nozawa M."/>
            <person name="Li Q."/>
            <person name="Wang J."/>
            <person name="Zhang H."/>
            <person name="Yu L."/>
            <person name="Shigenobu S."/>
            <person name="Wang J."/>
            <person name="Liu J."/>
            <person name="Flicek P."/>
            <person name="Searle S."/>
            <person name="Wang J."/>
            <person name="Kuratani S."/>
            <person name="Yin Y."/>
            <person name="Aken B."/>
            <person name="Zhang G."/>
            <person name="Irie N."/>
        </authorList>
    </citation>
    <scope>NUCLEOTIDE SEQUENCE [LARGE SCALE GENOMIC DNA]</scope>
    <source>
        <strain evidence="5">Daiwa-1</strain>
    </source>
</reference>
<evidence type="ECO:0000256" key="1">
    <source>
        <dbReference type="ARBA" id="ARBA00023157"/>
    </source>
</evidence>
<dbReference type="AlphaFoldDB" id="K7FUB1"/>
<feature type="transmembrane region" description="Helical" evidence="3">
    <location>
        <begin position="6"/>
        <end position="27"/>
    </location>
</feature>